<dbReference type="GO" id="GO:0003677">
    <property type="term" value="F:DNA binding"/>
    <property type="evidence" value="ECO:0007669"/>
    <property type="project" value="UniProtKB-KW"/>
</dbReference>
<proteinExistence type="predicted"/>
<evidence type="ECO:0000256" key="3">
    <source>
        <dbReference type="ARBA" id="ARBA00023163"/>
    </source>
</evidence>
<dbReference type="Proteomes" id="UP000824201">
    <property type="component" value="Unassembled WGS sequence"/>
</dbReference>
<reference evidence="5" key="2">
    <citation type="journal article" date="2021" name="PeerJ">
        <title>Extensive microbial diversity within the chicken gut microbiome revealed by metagenomics and culture.</title>
        <authorList>
            <person name="Gilroy R."/>
            <person name="Ravi A."/>
            <person name="Getino M."/>
            <person name="Pursley I."/>
            <person name="Horton D.L."/>
            <person name="Alikhan N.F."/>
            <person name="Baker D."/>
            <person name="Gharbi K."/>
            <person name="Hall N."/>
            <person name="Watson M."/>
            <person name="Adriaenssens E.M."/>
            <person name="Foster-Nyarko E."/>
            <person name="Jarju S."/>
            <person name="Secka A."/>
            <person name="Antonio M."/>
            <person name="Oren A."/>
            <person name="Chaudhuri R.R."/>
            <person name="La Ragione R."/>
            <person name="Hildebrand F."/>
            <person name="Pallen M.J."/>
        </authorList>
    </citation>
    <scope>NUCLEOTIDE SEQUENCE</scope>
    <source>
        <strain evidence="5">ChiW13-3771</strain>
    </source>
</reference>
<dbReference type="PANTHER" id="PTHR40661:SF1">
    <property type="entry name" value="HTH CRO_C1-TYPE DOMAIN-CONTAINING PROTEIN"/>
    <property type="match status" value="1"/>
</dbReference>
<dbReference type="Pfam" id="PF13443">
    <property type="entry name" value="HTH_26"/>
    <property type="match status" value="1"/>
</dbReference>
<dbReference type="SMART" id="SM00530">
    <property type="entry name" value="HTH_XRE"/>
    <property type="match status" value="1"/>
</dbReference>
<evidence type="ECO:0000256" key="2">
    <source>
        <dbReference type="ARBA" id="ARBA00023125"/>
    </source>
</evidence>
<evidence type="ECO:0000313" key="6">
    <source>
        <dbReference type="Proteomes" id="UP000824201"/>
    </source>
</evidence>
<dbReference type="Pfam" id="PF00717">
    <property type="entry name" value="Peptidase_S24"/>
    <property type="match status" value="1"/>
</dbReference>
<keyword evidence="1" id="KW-0805">Transcription regulation</keyword>
<sequence length="253" mass="28748">MTDVSTGLRNMMKLRKLTISELADESNIPEDTIKSIRSGKTRNPGIQTIIRLADAMQCSIDELIGHKLNSTEEMEFLSAWKKLDQHGRKLVQAITDIEVSDRHQISSSNRLISCIVSSNNLGDGFLYDSFHIQTIEIPSNSFPNADFCIYINTDSLSPIYFKGDILAIEKRFPHNGETAIFIHHNIGYIRRYEVQRNQEQLLPLLPACKTLENQQLSDYICFGTVLGIVKFSSKENSRRHNAASMIQYIKPNL</sequence>
<dbReference type="SUPFAM" id="SSF47413">
    <property type="entry name" value="lambda repressor-like DNA-binding domains"/>
    <property type="match status" value="1"/>
</dbReference>
<keyword evidence="2" id="KW-0238">DNA-binding</keyword>
<dbReference type="PROSITE" id="PS50943">
    <property type="entry name" value="HTH_CROC1"/>
    <property type="match status" value="1"/>
</dbReference>
<dbReference type="InterPro" id="IPR010982">
    <property type="entry name" value="Lambda_DNA-bd_dom_sf"/>
</dbReference>
<dbReference type="AlphaFoldDB" id="A0A9D1EEC1"/>
<dbReference type="InterPro" id="IPR015927">
    <property type="entry name" value="Peptidase_S24_S26A/B/C"/>
</dbReference>
<evidence type="ECO:0000313" key="5">
    <source>
        <dbReference type="EMBL" id="HIR88852.1"/>
    </source>
</evidence>
<keyword evidence="3" id="KW-0804">Transcription</keyword>
<evidence type="ECO:0000256" key="1">
    <source>
        <dbReference type="ARBA" id="ARBA00023015"/>
    </source>
</evidence>
<dbReference type="CDD" id="cd00093">
    <property type="entry name" value="HTH_XRE"/>
    <property type="match status" value="1"/>
</dbReference>
<organism evidence="5 6">
    <name type="scientific">Candidatus Fimimorpha faecalis</name>
    <dbReference type="NCBI Taxonomy" id="2840824"/>
    <lineage>
        <taxon>Bacteria</taxon>
        <taxon>Bacillati</taxon>
        <taxon>Bacillota</taxon>
        <taxon>Clostridia</taxon>
        <taxon>Eubacteriales</taxon>
        <taxon>Candidatus Fimimorpha</taxon>
    </lineage>
</organism>
<dbReference type="PANTHER" id="PTHR40661">
    <property type="match status" value="1"/>
</dbReference>
<dbReference type="EMBL" id="DVHN01000101">
    <property type="protein sequence ID" value="HIR88852.1"/>
    <property type="molecule type" value="Genomic_DNA"/>
</dbReference>
<dbReference type="InterPro" id="IPR001387">
    <property type="entry name" value="Cro/C1-type_HTH"/>
</dbReference>
<evidence type="ECO:0000259" key="4">
    <source>
        <dbReference type="PROSITE" id="PS50943"/>
    </source>
</evidence>
<dbReference type="SUPFAM" id="SSF51306">
    <property type="entry name" value="LexA/Signal peptidase"/>
    <property type="match status" value="1"/>
</dbReference>
<gene>
    <name evidence="5" type="ORF">IAC96_07895</name>
</gene>
<name>A0A9D1EEC1_9FIRM</name>
<dbReference type="Gene3D" id="1.10.260.40">
    <property type="entry name" value="lambda repressor-like DNA-binding domains"/>
    <property type="match status" value="1"/>
</dbReference>
<dbReference type="InterPro" id="IPR036286">
    <property type="entry name" value="LexA/Signal_pep-like_sf"/>
</dbReference>
<feature type="domain" description="HTH cro/C1-type" evidence="4">
    <location>
        <begin position="8"/>
        <end position="63"/>
    </location>
</feature>
<accession>A0A9D1EEC1</accession>
<comment type="caution">
    <text evidence="5">The sequence shown here is derived from an EMBL/GenBank/DDBJ whole genome shotgun (WGS) entry which is preliminary data.</text>
</comment>
<dbReference type="Gene3D" id="2.10.109.10">
    <property type="entry name" value="Umud Fragment, subunit A"/>
    <property type="match status" value="1"/>
</dbReference>
<reference evidence="5" key="1">
    <citation type="submission" date="2020-10" db="EMBL/GenBank/DDBJ databases">
        <authorList>
            <person name="Gilroy R."/>
        </authorList>
    </citation>
    <scope>NUCLEOTIDE SEQUENCE</scope>
    <source>
        <strain evidence="5">ChiW13-3771</strain>
    </source>
</reference>
<protein>
    <submittedName>
        <fullName evidence="5">XRE family transcriptional regulator</fullName>
    </submittedName>
</protein>